<feature type="region of interest" description="Disordered" evidence="2">
    <location>
        <begin position="1447"/>
        <end position="1505"/>
    </location>
</feature>
<feature type="compositionally biased region" description="Polar residues" evidence="2">
    <location>
        <begin position="2181"/>
        <end position="2193"/>
    </location>
</feature>
<feature type="region of interest" description="Disordered" evidence="2">
    <location>
        <begin position="2054"/>
        <end position="2100"/>
    </location>
</feature>
<feature type="compositionally biased region" description="Low complexity" evidence="2">
    <location>
        <begin position="1479"/>
        <end position="1498"/>
    </location>
</feature>
<feature type="region of interest" description="Disordered" evidence="2">
    <location>
        <begin position="1309"/>
        <end position="1330"/>
    </location>
</feature>
<dbReference type="SUPFAM" id="SSF53474">
    <property type="entry name" value="alpha/beta-Hydrolases"/>
    <property type="match status" value="1"/>
</dbReference>
<feature type="compositionally biased region" description="Polar residues" evidence="2">
    <location>
        <begin position="1073"/>
        <end position="1083"/>
    </location>
</feature>
<dbReference type="InterPro" id="IPR004170">
    <property type="entry name" value="WWE_dom"/>
</dbReference>
<dbReference type="SMART" id="SM01127">
    <property type="entry name" value="DDHD"/>
    <property type="match status" value="1"/>
</dbReference>
<feature type="compositionally biased region" description="Polar residues" evidence="2">
    <location>
        <begin position="1093"/>
        <end position="1102"/>
    </location>
</feature>
<feature type="region of interest" description="Disordered" evidence="2">
    <location>
        <begin position="1237"/>
        <end position="1257"/>
    </location>
</feature>
<dbReference type="PANTHER" id="PTHR23509">
    <property type="entry name" value="PA-PL1 PHOSPHOLIPASE FAMILY"/>
    <property type="match status" value="1"/>
</dbReference>
<dbReference type="OrthoDB" id="69269at2759"/>
<feature type="compositionally biased region" description="Pro residues" evidence="2">
    <location>
        <begin position="1312"/>
        <end position="1323"/>
    </location>
</feature>
<feature type="compositionally biased region" description="Basic and acidic residues" evidence="2">
    <location>
        <begin position="1872"/>
        <end position="1886"/>
    </location>
</feature>
<accession>A0A6P8XST2</accession>
<gene>
    <name evidence="6" type="primary">LOC117578389</name>
</gene>
<dbReference type="InterPro" id="IPR057825">
    <property type="entry name" value="WWE_SEC23-DDH2"/>
</dbReference>
<feature type="region of interest" description="Disordered" evidence="2">
    <location>
        <begin position="342"/>
        <end position="362"/>
    </location>
</feature>
<keyword evidence="5" id="KW-1185">Reference proteome</keyword>
<dbReference type="PROSITE" id="PS51043">
    <property type="entry name" value="DDHD"/>
    <property type="match status" value="1"/>
</dbReference>
<name>A0A6P8XST2_DROAB</name>
<evidence type="ECO:0000313" key="6">
    <source>
        <dbReference type="RefSeq" id="XP_034119721.2"/>
    </source>
</evidence>
<dbReference type="GO" id="GO:0004620">
    <property type="term" value="F:phospholipase activity"/>
    <property type="evidence" value="ECO:0007669"/>
    <property type="project" value="TreeGrafter"/>
</dbReference>
<feature type="compositionally biased region" description="Polar residues" evidence="2">
    <location>
        <begin position="1891"/>
        <end position="1901"/>
    </location>
</feature>
<dbReference type="Pfam" id="PF23464">
    <property type="entry name" value="WWE_3"/>
    <property type="match status" value="1"/>
</dbReference>
<feature type="region of interest" description="Disordered" evidence="2">
    <location>
        <begin position="1872"/>
        <end position="1901"/>
    </location>
</feature>
<evidence type="ECO:0000313" key="5">
    <source>
        <dbReference type="Proteomes" id="UP000515160"/>
    </source>
</evidence>
<reference evidence="6" key="1">
    <citation type="submission" date="2025-08" db="UniProtKB">
        <authorList>
            <consortium name="RefSeq"/>
        </authorList>
    </citation>
    <scope>IDENTIFICATION</scope>
    <source>
        <strain evidence="6">15112-1751.03</strain>
        <tissue evidence="6">Whole Adult</tissue>
    </source>
</reference>
<dbReference type="InterPro" id="IPR029058">
    <property type="entry name" value="AB_hydrolase_fold"/>
</dbReference>
<feature type="domain" description="WWE" evidence="3">
    <location>
        <begin position="1532"/>
        <end position="1617"/>
    </location>
</feature>
<comment type="similarity">
    <text evidence="1">Belongs to the PA-PLA1 family.</text>
</comment>
<feature type="region of interest" description="Disordered" evidence="2">
    <location>
        <begin position="648"/>
        <end position="668"/>
    </location>
</feature>
<feature type="region of interest" description="Disordered" evidence="2">
    <location>
        <begin position="1073"/>
        <end position="1104"/>
    </location>
</feature>
<dbReference type="GO" id="GO:0030134">
    <property type="term" value="C:COPII-coated ER to Golgi transport vesicle"/>
    <property type="evidence" value="ECO:0007669"/>
    <property type="project" value="TreeGrafter"/>
</dbReference>
<evidence type="ECO:0000256" key="2">
    <source>
        <dbReference type="SAM" id="MobiDB-lite"/>
    </source>
</evidence>
<dbReference type="Pfam" id="PF02825">
    <property type="entry name" value="WWE"/>
    <property type="match status" value="1"/>
</dbReference>
<dbReference type="Pfam" id="PF02862">
    <property type="entry name" value="DDHD"/>
    <property type="match status" value="1"/>
</dbReference>
<feature type="compositionally biased region" description="Polar residues" evidence="2">
    <location>
        <begin position="802"/>
        <end position="812"/>
    </location>
</feature>
<dbReference type="PANTHER" id="PTHR23509:SF10">
    <property type="entry name" value="LD21067P"/>
    <property type="match status" value="1"/>
</dbReference>
<feature type="compositionally biased region" description="Low complexity" evidence="2">
    <location>
        <begin position="346"/>
        <end position="362"/>
    </location>
</feature>
<dbReference type="GeneID" id="117578389"/>
<dbReference type="PROSITE" id="PS50918">
    <property type="entry name" value="WWE"/>
    <property type="match status" value="1"/>
</dbReference>
<dbReference type="InterPro" id="IPR004177">
    <property type="entry name" value="DDHD_dom"/>
</dbReference>
<evidence type="ECO:0000259" key="3">
    <source>
        <dbReference type="PROSITE" id="PS50918"/>
    </source>
</evidence>
<dbReference type="GO" id="GO:0046872">
    <property type="term" value="F:metal ion binding"/>
    <property type="evidence" value="ECO:0007669"/>
    <property type="project" value="InterPro"/>
</dbReference>
<dbReference type="InterPro" id="IPR058055">
    <property type="entry name" value="PA-PLA1"/>
</dbReference>
<dbReference type="RefSeq" id="XP_034119721.2">
    <property type="nucleotide sequence ID" value="XM_034263830.2"/>
</dbReference>
<feature type="region of interest" description="Disordered" evidence="2">
    <location>
        <begin position="735"/>
        <end position="812"/>
    </location>
</feature>
<feature type="region of interest" description="Disordered" evidence="2">
    <location>
        <begin position="2170"/>
        <end position="2193"/>
    </location>
</feature>
<protein>
    <submittedName>
        <fullName evidence="6">Nascent polypeptide-associated complex subunit alpha, muscle-specific form isoform X1</fullName>
    </submittedName>
</protein>
<organism evidence="5 6">
    <name type="scientific">Drosophila albomicans</name>
    <name type="common">Fruit fly</name>
    <dbReference type="NCBI Taxonomy" id="7291"/>
    <lineage>
        <taxon>Eukaryota</taxon>
        <taxon>Metazoa</taxon>
        <taxon>Ecdysozoa</taxon>
        <taxon>Arthropoda</taxon>
        <taxon>Hexapoda</taxon>
        <taxon>Insecta</taxon>
        <taxon>Pterygota</taxon>
        <taxon>Neoptera</taxon>
        <taxon>Endopterygota</taxon>
        <taxon>Diptera</taxon>
        <taxon>Brachycera</taxon>
        <taxon>Muscomorpha</taxon>
        <taxon>Ephydroidea</taxon>
        <taxon>Drosophilidae</taxon>
        <taxon>Drosophila</taxon>
    </lineage>
</organism>
<evidence type="ECO:0000259" key="4">
    <source>
        <dbReference type="PROSITE" id="PS51043"/>
    </source>
</evidence>
<proteinExistence type="inferred from homology"/>
<evidence type="ECO:0000256" key="1">
    <source>
        <dbReference type="ARBA" id="ARBA00038464"/>
    </source>
</evidence>
<sequence length="2193" mass="231671">MSERSKGDVSSLLSSSSRVNNNAAAGRVVKNPLLSASVTGLSFDDFPNKPLLLPAAPPVVHAPPPQPTNALIAGILNREPKTLVTVGQSSSIDDNETLDEINLNASSSDDSAVAAAAVANSANNSYLSAGDANANPLLDPPTNTDSLLSQAASSFGALPSVASNVFSTFSKRIYAGSQREATDEQQPQLDIQPTYIQQAAHLPPPAAVAPPPFYAAPPSTVGEAAPEPPKFYAPTELPNLSAAPAVPPTAGGQNTYRNTARKKIYAPIPGFSEQQQAAPQPAALPFATPPYPAQPAVATFEPPAPAPAPVQEERKSGGGLFSLTNLVPSGVLQNISGLVQSATGRSSESAPQAPPAATYNAPNPGYFDISTSSGGNYFAPAQASTDYFAPTATAPPTVGGFFNPAAVAAPAAPPAVGSFFNPTEVAAPPAVGGYFNPLPVAAAPEAVAPPSAVVPPSAVSRPPAAVFLPSAVSGPPAVALLPTTSLPSAVLPPAVVAPSLAAAPPPVAALPPASTPFSAFAPPPAVAPAVSQSPFGTVSQPLTVAAPVISSAAPPVASAGAPPAQSLFGAPSSTFGQPSLAAPPTAVSQPLSVTAQGVSSAAPLPVAQSLFEAPPPAVSQPFAVAAPPFAQPPAQLAPQLPPQVGSVPSLGPPTGAAPAVPPPAAGQTSYRLQKGTRLYKSPLTAQETATPIGAFGQQAGFTASPFAPTSVAPTAAIFNPFGAPTTGVDLFAAQPTYPGHQPAPSIQQLPPSVFPPVPQQPHISSTAEPTQGVPLYPPAAEQTITQPAPPKSEPAQPKLEPTSANPQPSQQVAPISASLFAPVPTQEVSLVASSVVKPTVHLYPPTASQTLAQQSPPKPEQSQEGPISASLFAPVSTQDLFASSAAETVPELSSYPESSTVPAQKVPLYQPAAETTQPKPEPTQEVPPISASFFAAVPTQEIPLFPSSAVEAASGPSDPQSLVARVESKIDQTTSQQVPLFAAPPTTTAFEAASQLLPSSTAETTQNLPYPPVSGLFTPQIPIEPLQAQISQQVPLFTAPPTSAAQEIGLFPSSTAESASFFASAQIETSSIPKTDSSATLQEVNKAEAEATEPSSDFTESTPLFVPVPTAETTQEVELYPPAAATNISQESSVNLTTGSLFGAPQVTQEPVAPIGNVAPPSASDFFALPPQSIDATSAALTTQTTTTFFNPFAQTITTPLPQEVLPPPIGFVPPDANQLFEAQTIEPVLETEQVTTLAPPPTAHKPTDSSAAPLANPFRRSSDAIAHPAAAPSPLHSFFTPASNGGSDFNFFAAPTEAAQFPELPAQLNIAPPPLSQEPPPATTTDSNQVSGALGFEQLLSDTQQIVNSNANVYQNSSVNSFSGFFGGPSETPQLVQQQQPQIPASVAVSTAAPPSGNFFDHFAAAAPGQQEDQRIQNFFNNPPLQDQPAAPGELKYDLVHSGLPTKHFEGRSQTSASNQVEPPSSACSDFSTATKGTPQQQQPQTQQPQQVQQQQQSESNQTDDLQQLYQGELPEEILQQLRMASEKGQAIAPPADTVVYTPVLLHWFYKRSVDSKFVWTPFSHYDSALLETSLTSEESDSSSIVPVEGGRYDVNIKERTKTPVFWEGKAIEVRRCSWFYKGVDSKYVPYAEETAAALEAEYKRATETGEWLKKIPLGNGEQVTMHGPNVIVHFMPPSNADTWGGTVQSSSRPLVVKRDLNDFKIQQGESQRVDHLLFMVHGIGSACDLKMRNVEEVVDDFRIIAQQLVQSHYKNSTDMGLVGRVEVLPIEWHGHLHSEELGIDEKLKSITLESIPRLRNFTNDTLLDVLFYTSPKYCQKIMNTVADALNEVYLKYRMRHPEFNGGVSLAGHSLGSLILFDLLCHQEPLKESEEENKENPDQLPRKQQHQQGADQVQLPNNDKMLPKQVSYAMGMGVAGTGQPVINYTQLIFHPKKFFALGSPIGMFVTIRGIDKLGLDFRLPTCAGFYNIFHPFDPVAYRIEALVNPDMKGIRPVLIPHHKGRKRMHLELKETMTRVGADIKQRFMDTFKTTLDSVNFLATVTKVKKEAEESLEKESSSSSQVFQKQTEDQDESSVATTSTHARQRTDSESTTTSDPEFIELDFPLGKLNDSKRVDYVLQEAPLEFINEYIFALSSHVCYWASEDTILFVMKEIYAGLGISTDSQVPQQSMTIERPSSRTNSVSQSLLPM</sequence>
<feature type="compositionally biased region" description="Polar residues" evidence="2">
    <location>
        <begin position="1453"/>
        <end position="1478"/>
    </location>
</feature>
<dbReference type="CTD" id="34109"/>
<dbReference type="Proteomes" id="UP000515160">
    <property type="component" value="Chromosome 2L"/>
</dbReference>
<feature type="domain" description="DDHD" evidence="4">
    <location>
        <begin position="1932"/>
        <end position="2159"/>
    </location>
</feature>